<dbReference type="InterPro" id="IPR052358">
    <property type="entry name" value="Aro_Compnd_Degr_Hydrolases"/>
</dbReference>
<dbReference type="SUPFAM" id="SSF51556">
    <property type="entry name" value="Metallo-dependent hydrolases"/>
    <property type="match status" value="1"/>
</dbReference>
<comment type="caution">
    <text evidence="2">The sequence shown here is derived from an EMBL/GenBank/DDBJ whole genome shotgun (WGS) entry which is preliminary data.</text>
</comment>
<name>A0A7W7YPG6_9BACT</name>
<dbReference type="PROSITE" id="PS51318">
    <property type="entry name" value="TAT"/>
    <property type="match status" value="1"/>
</dbReference>
<sequence length="308" mass="33976">MSTLSRRQFLTTAATAALGTQMSSCATLASGSAIDAHVHVWTPDTQRYPLASGFEKKNMAPASFTPEQLFAHCKPEGVSRIVLIQMSFYRYDNRYMLDAIAAHPGAFSGVAIIDENAPDVRGRMKALAKQGVRGFRIYTASKDVEAWLATPGMQEMWKVAADEGLNICLLINPETLAAVDKMCIKYPQTPVVVDHFARVGMAGPVTRAHLDRLLHLSVHKKLTLKTSAFYALGKKTPPYTDLAPMIKECRDYFGADRLMWASDCPFQVDPGHTYKDSIALIRDHLDFLTPSEKAAMLGKTAERVFFGA</sequence>
<dbReference type="EMBL" id="JACHIF010000010">
    <property type="protein sequence ID" value="MBB5039953.1"/>
    <property type="molecule type" value="Genomic_DNA"/>
</dbReference>
<keyword evidence="3" id="KW-1185">Reference proteome</keyword>
<proteinExistence type="predicted"/>
<organism evidence="2 3">
    <name type="scientific">Prosthecobacter dejongeii</name>
    <dbReference type="NCBI Taxonomy" id="48465"/>
    <lineage>
        <taxon>Bacteria</taxon>
        <taxon>Pseudomonadati</taxon>
        <taxon>Verrucomicrobiota</taxon>
        <taxon>Verrucomicrobiia</taxon>
        <taxon>Verrucomicrobiales</taxon>
        <taxon>Verrucomicrobiaceae</taxon>
        <taxon>Prosthecobacter</taxon>
    </lineage>
</organism>
<protein>
    <submittedName>
        <fullName evidence="2">Putative TIM-barrel fold metal-dependent hydrolase</fullName>
    </submittedName>
</protein>
<evidence type="ECO:0000313" key="2">
    <source>
        <dbReference type="EMBL" id="MBB5039953.1"/>
    </source>
</evidence>
<dbReference type="Pfam" id="PF04909">
    <property type="entry name" value="Amidohydro_2"/>
    <property type="match status" value="1"/>
</dbReference>
<evidence type="ECO:0000259" key="1">
    <source>
        <dbReference type="Pfam" id="PF04909"/>
    </source>
</evidence>
<evidence type="ECO:0000313" key="3">
    <source>
        <dbReference type="Proteomes" id="UP000534294"/>
    </source>
</evidence>
<feature type="domain" description="Amidohydrolase-related" evidence="1">
    <location>
        <begin position="34"/>
        <end position="306"/>
    </location>
</feature>
<dbReference type="InterPro" id="IPR006311">
    <property type="entry name" value="TAT_signal"/>
</dbReference>
<dbReference type="PANTHER" id="PTHR35563">
    <property type="entry name" value="BARREL METAL-DEPENDENT HYDROLASE, PUTATIVE (AFU_ORTHOLOGUE AFUA_1G16240)-RELATED"/>
    <property type="match status" value="1"/>
</dbReference>
<gene>
    <name evidence="2" type="ORF">HNQ64_004231</name>
</gene>
<dbReference type="AlphaFoldDB" id="A0A7W7YPG6"/>
<dbReference type="Gene3D" id="3.20.20.140">
    <property type="entry name" value="Metal-dependent hydrolases"/>
    <property type="match status" value="1"/>
</dbReference>
<dbReference type="Proteomes" id="UP000534294">
    <property type="component" value="Unassembled WGS sequence"/>
</dbReference>
<dbReference type="InterPro" id="IPR006680">
    <property type="entry name" value="Amidohydro-rel"/>
</dbReference>
<keyword evidence="2" id="KW-0378">Hydrolase</keyword>
<dbReference type="PANTHER" id="PTHR35563:SF2">
    <property type="entry name" value="BARREL METAL-DEPENDENT HYDROLASE, PUTATIVE (AFU_ORTHOLOGUE AFUA_1G16240)-RELATED"/>
    <property type="match status" value="1"/>
</dbReference>
<reference evidence="2 3" key="1">
    <citation type="submission" date="2020-08" db="EMBL/GenBank/DDBJ databases">
        <title>Genomic Encyclopedia of Type Strains, Phase IV (KMG-IV): sequencing the most valuable type-strain genomes for metagenomic binning, comparative biology and taxonomic classification.</title>
        <authorList>
            <person name="Goeker M."/>
        </authorList>
    </citation>
    <scope>NUCLEOTIDE SEQUENCE [LARGE SCALE GENOMIC DNA]</scope>
    <source>
        <strain evidence="2 3">DSM 12251</strain>
    </source>
</reference>
<dbReference type="InterPro" id="IPR032466">
    <property type="entry name" value="Metal_Hydrolase"/>
</dbReference>
<accession>A0A7W7YPG6</accession>
<dbReference type="RefSeq" id="WP_221305518.1">
    <property type="nucleotide sequence ID" value="NZ_JACHIF010000010.1"/>
</dbReference>
<dbReference type="GO" id="GO:0016787">
    <property type="term" value="F:hydrolase activity"/>
    <property type="evidence" value="ECO:0007669"/>
    <property type="project" value="UniProtKB-KW"/>
</dbReference>